<dbReference type="AlphaFoldDB" id="A0A974C3V5"/>
<protein>
    <submittedName>
        <fullName evidence="2">Uncharacterized protein</fullName>
    </submittedName>
</protein>
<sequence length="107" mass="11978">MLSSMHQCNSQHLNSFLRDTIGEEVCNFKGNLKQCTSEMPGLTFLPVSTGNKKATEKIIMYMYQNAQTFFLGVCADLSVSFIAIILCICLQYFSCMVTTVVTNKDKV</sequence>
<dbReference type="Proteomes" id="UP000694892">
    <property type="component" value="Chromosome 8S"/>
</dbReference>
<gene>
    <name evidence="2" type="ORF">XELAEV_18042527mg</name>
</gene>
<evidence type="ECO:0000313" key="2">
    <source>
        <dbReference type="EMBL" id="OCT66269.1"/>
    </source>
</evidence>
<organism evidence="2 3">
    <name type="scientific">Xenopus laevis</name>
    <name type="common">African clawed frog</name>
    <dbReference type="NCBI Taxonomy" id="8355"/>
    <lineage>
        <taxon>Eukaryota</taxon>
        <taxon>Metazoa</taxon>
        <taxon>Chordata</taxon>
        <taxon>Craniata</taxon>
        <taxon>Vertebrata</taxon>
        <taxon>Euteleostomi</taxon>
        <taxon>Amphibia</taxon>
        <taxon>Batrachia</taxon>
        <taxon>Anura</taxon>
        <taxon>Pipoidea</taxon>
        <taxon>Pipidae</taxon>
        <taxon>Xenopodinae</taxon>
        <taxon>Xenopus</taxon>
        <taxon>Xenopus</taxon>
    </lineage>
</organism>
<keyword evidence="1" id="KW-0472">Membrane</keyword>
<evidence type="ECO:0000256" key="1">
    <source>
        <dbReference type="SAM" id="Phobius"/>
    </source>
</evidence>
<dbReference type="EMBL" id="CM004481">
    <property type="protein sequence ID" value="OCT66269.1"/>
    <property type="molecule type" value="Genomic_DNA"/>
</dbReference>
<name>A0A974C3V5_XENLA</name>
<proteinExistence type="predicted"/>
<reference evidence="3" key="1">
    <citation type="journal article" date="2016" name="Nature">
        <title>Genome evolution in the allotetraploid frog Xenopus laevis.</title>
        <authorList>
            <person name="Session A.M."/>
            <person name="Uno Y."/>
            <person name="Kwon T."/>
            <person name="Chapman J.A."/>
            <person name="Toyoda A."/>
            <person name="Takahashi S."/>
            <person name="Fukui A."/>
            <person name="Hikosaka A."/>
            <person name="Suzuki A."/>
            <person name="Kondo M."/>
            <person name="van Heeringen S.J."/>
            <person name="Quigley I."/>
            <person name="Heinz S."/>
            <person name="Ogino H."/>
            <person name="Ochi H."/>
            <person name="Hellsten U."/>
            <person name="Lyons J.B."/>
            <person name="Simakov O."/>
            <person name="Putnam N."/>
            <person name="Stites J."/>
            <person name="Kuroki Y."/>
            <person name="Tanaka T."/>
            <person name="Michiue T."/>
            <person name="Watanabe M."/>
            <person name="Bogdanovic O."/>
            <person name="Lister R."/>
            <person name="Georgiou G."/>
            <person name="Paranjpe S.S."/>
            <person name="van Kruijsbergen I."/>
            <person name="Shu S."/>
            <person name="Carlson J."/>
            <person name="Kinoshita T."/>
            <person name="Ohta Y."/>
            <person name="Mawaribuchi S."/>
            <person name="Jenkins J."/>
            <person name="Grimwood J."/>
            <person name="Schmutz J."/>
            <person name="Mitros T."/>
            <person name="Mozaffari S.V."/>
            <person name="Suzuki Y."/>
            <person name="Haramoto Y."/>
            <person name="Yamamoto T.S."/>
            <person name="Takagi C."/>
            <person name="Heald R."/>
            <person name="Miller K."/>
            <person name="Haudenschild C."/>
            <person name="Kitzman J."/>
            <person name="Nakayama T."/>
            <person name="Izutsu Y."/>
            <person name="Robert J."/>
            <person name="Fortriede J."/>
            <person name="Burns K."/>
            <person name="Lotay V."/>
            <person name="Karimi K."/>
            <person name="Yasuoka Y."/>
            <person name="Dichmann D.S."/>
            <person name="Flajnik M.F."/>
            <person name="Houston D.W."/>
            <person name="Shendure J."/>
            <person name="DuPasquier L."/>
            <person name="Vize P.D."/>
            <person name="Zorn A.M."/>
            <person name="Ito M."/>
            <person name="Marcotte E.M."/>
            <person name="Wallingford J.B."/>
            <person name="Ito Y."/>
            <person name="Asashima M."/>
            <person name="Ueno N."/>
            <person name="Matsuda Y."/>
            <person name="Veenstra G.J."/>
            <person name="Fujiyama A."/>
            <person name="Harland R.M."/>
            <person name="Taira M."/>
            <person name="Rokhsar D.S."/>
        </authorList>
    </citation>
    <scope>NUCLEOTIDE SEQUENCE [LARGE SCALE GENOMIC DNA]</scope>
    <source>
        <strain evidence="3">J</strain>
    </source>
</reference>
<evidence type="ECO:0000313" key="3">
    <source>
        <dbReference type="Proteomes" id="UP000694892"/>
    </source>
</evidence>
<feature type="transmembrane region" description="Helical" evidence="1">
    <location>
        <begin position="69"/>
        <end position="93"/>
    </location>
</feature>
<keyword evidence="1" id="KW-1133">Transmembrane helix</keyword>
<accession>A0A974C3V5</accession>
<keyword evidence="1" id="KW-0812">Transmembrane</keyword>